<organism evidence="1 2">
    <name type="scientific">Candidozyma auris</name>
    <name type="common">Yeast</name>
    <name type="synonym">Candida auris</name>
    <dbReference type="NCBI Taxonomy" id="498019"/>
    <lineage>
        <taxon>Eukaryota</taxon>
        <taxon>Fungi</taxon>
        <taxon>Dikarya</taxon>
        <taxon>Ascomycota</taxon>
        <taxon>Saccharomycotina</taxon>
        <taxon>Pichiomycetes</taxon>
        <taxon>Metschnikowiaceae</taxon>
        <taxon>Candidozyma</taxon>
    </lineage>
</organism>
<reference evidence="2" key="1">
    <citation type="journal article" date="2015" name="BMC Genomics">
        <title>Draft genome of a commonly misdiagnosed multidrug resistant pathogen Candida auris.</title>
        <authorList>
            <person name="Chatterjee S."/>
            <person name="Alampalli S.V."/>
            <person name="Nageshan R.K."/>
            <person name="Chettiar S.T."/>
            <person name="Joshi S."/>
            <person name="Tatu U.S."/>
        </authorList>
    </citation>
    <scope>NUCLEOTIDE SEQUENCE [LARGE SCALE GENOMIC DNA]</scope>
    <source>
        <strain evidence="2">6684</strain>
    </source>
</reference>
<evidence type="ECO:0000313" key="2">
    <source>
        <dbReference type="Proteomes" id="UP000037122"/>
    </source>
</evidence>
<evidence type="ECO:0000313" key="1">
    <source>
        <dbReference type="EMBL" id="KND95727.1"/>
    </source>
</evidence>
<comment type="caution">
    <text evidence="1">The sequence shown here is derived from an EMBL/GenBank/DDBJ whole genome shotgun (WGS) entry which is preliminary data.</text>
</comment>
<dbReference type="VEuPathDB" id="FungiDB:QG37_08054"/>
<dbReference type="EMBL" id="LGST01000066">
    <property type="protein sequence ID" value="KND95727.1"/>
    <property type="molecule type" value="Genomic_DNA"/>
</dbReference>
<protein>
    <submittedName>
        <fullName evidence="1">Uncharacterized protein</fullName>
    </submittedName>
</protein>
<sequence>MVSSLCGAPGGVLKLVGGPEMGENCQSALHSRGGLSWERKRGWVVKWEFWRDLWISGGFRVL</sequence>
<name>A0A0L0NNK2_CANAR</name>
<gene>
    <name evidence="1" type="ORF">QG37_08054</name>
</gene>
<proteinExistence type="predicted"/>
<accession>A0A0L0NNK2</accession>
<dbReference type="Proteomes" id="UP000037122">
    <property type="component" value="Unassembled WGS sequence"/>
</dbReference>
<dbReference type="AlphaFoldDB" id="A0A0L0NNK2"/>